<sequence length="100" mass="11161">MSDLRLDGTIFEDLKRTFSGVSDRMDAARRTLKNTDGSVVGAEKLIEDVHEFADEWGYGVKQLGKHTQGAVKMINKIDEEFSKLDQALAESLKSAKKKSK</sequence>
<keyword evidence="2" id="KW-1185">Reference proteome</keyword>
<proteinExistence type="predicted"/>
<accession>A0ABV3BIT1</accession>
<gene>
    <name evidence="1" type="ORF">ABZ921_08460</name>
</gene>
<dbReference type="Proteomes" id="UP001551176">
    <property type="component" value="Unassembled WGS sequence"/>
</dbReference>
<dbReference type="RefSeq" id="WP_359346363.1">
    <property type="nucleotide sequence ID" value="NZ_JBEYXV010000003.1"/>
</dbReference>
<comment type="caution">
    <text evidence="1">The sequence shown here is derived from an EMBL/GenBank/DDBJ whole genome shotgun (WGS) entry which is preliminary data.</text>
</comment>
<evidence type="ECO:0000313" key="2">
    <source>
        <dbReference type="Proteomes" id="UP001551176"/>
    </source>
</evidence>
<evidence type="ECO:0008006" key="3">
    <source>
        <dbReference type="Google" id="ProtNLM"/>
    </source>
</evidence>
<evidence type="ECO:0000313" key="1">
    <source>
        <dbReference type="EMBL" id="MEU6820645.1"/>
    </source>
</evidence>
<dbReference type="EMBL" id="JBEYXV010000003">
    <property type="protein sequence ID" value="MEU6820645.1"/>
    <property type="molecule type" value="Genomic_DNA"/>
</dbReference>
<reference evidence="1 2" key="1">
    <citation type="submission" date="2024-06" db="EMBL/GenBank/DDBJ databases">
        <title>The Natural Products Discovery Center: Release of the First 8490 Sequenced Strains for Exploring Actinobacteria Biosynthetic Diversity.</title>
        <authorList>
            <person name="Kalkreuter E."/>
            <person name="Kautsar S.A."/>
            <person name="Yang D."/>
            <person name="Bader C.D."/>
            <person name="Teijaro C.N."/>
            <person name="Fluegel L."/>
            <person name="Davis C.M."/>
            <person name="Simpson J.R."/>
            <person name="Lauterbach L."/>
            <person name="Steele A.D."/>
            <person name="Gui C."/>
            <person name="Meng S."/>
            <person name="Li G."/>
            <person name="Viehrig K."/>
            <person name="Ye F."/>
            <person name="Su P."/>
            <person name="Kiefer A.F."/>
            <person name="Nichols A."/>
            <person name="Cepeda A.J."/>
            <person name="Yan W."/>
            <person name="Fan B."/>
            <person name="Jiang Y."/>
            <person name="Adhikari A."/>
            <person name="Zheng C.-J."/>
            <person name="Schuster L."/>
            <person name="Cowan T.M."/>
            <person name="Smanski M.J."/>
            <person name="Chevrette M.G."/>
            <person name="De Carvalho L.P.S."/>
            <person name="Shen B."/>
        </authorList>
    </citation>
    <scope>NUCLEOTIDE SEQUENCE [LARGE SCALE GENOMIC DNA]</scope>
    <source>
        <strain evidence="1 2">NPDC046838</strain>
    </source>
</reference>
<name>A0ABV3BIT1_9ACTN</name>
<protein>
    <recommendedName>
        <fullName evidence="3">WXG100 family type VII secretion target</fullName>
    </recommendedName>
</protein>
<organism evidence="1 2">
    <name type="scientific">Streptomyces atriruber</name>
    <dbReference type="NCBI Taxonomy" id="545121"/>
    <lineage>
        <taxon>Bacteria</taxon>
        <taxon>Bacillati</taxon>
        <taxon>Actinomycetota</taxon>
        <taxon>Actinomycetes</taxon>
        <taxon>Kitasatosporales</taxon>
        <taxon>Streptomycetaceae</taxon>
        <taxon>Streptomyces</taxon>
    </lineage>
</organism>